<dbReference type="PANTHER" id="PTHR35849">
    <property type="entry name" value="BLR2341 PROTEIN"/>
    <property type="match status" value="1"/>
</dbReference>
<evidence type="ECO:0000313" key="3">
    <source>
        <dbReference type="Proteomes" id="UP000199473"/>
    </source>
</evidence>
<proteinExistence type="predicted"/>
<gene>
    <name evidence="2" type="ORF">SAMN02745775_11439</name>
</gene>
<dbReference type="InterPro" id="IPR052746">
    <property type="entry name" value="MlaB_ABC_Transporter"/>
</dbReference>
<dbReference type="InterPro" id="IPR002645">
    <property type="entry name" value="STAS_dom"/>
</dbReference>
<dbReference type="RefSeq" id="WP_092962613.1">
    <property type="nucleotide sequence ID" value="NZ_FOSQ01000014.1"/>
</dbReference>
<dbReference type="Pfam" id="PF13466">
    <property type="entry name" value="STAS_2"/>
    <property type="match status" value="1"/>
</dbReference>
<evidence type="ECO:0000313" key="2">
    <source>
        <dbReference type="EMBL" id="SFL00755.1"/>
    </source>
</evidence>
<dbReference type="PROSITE" id="PS50801">
    <property type="entry name" value="STAS"/>
    <property type="match status" value="1"/>
</dbReference>
<accession>A0A1I4E4S0</accession>
<dbReference type="AlphaFoldDB" id="A0A1I4E4S0"/>
<organism evidence="2 3">
    <name type="scientific">Falsiroseomonas stagni DSM 19981</name>
    <dbReference type="NCBI Taxonomy" id="1123062"/>
    <lineage>
        <taxon>Bacteria</taxon>
        <taxon>Pseudomonadati</taxon>
        <taxon>Pseudomonadota</taxon>
        <taxon>Alphaproteobacteria</taxon>
        <taxon>Acetobacterales</taxon>
        <taxon>Roseomonadaceae</taxon>
        <taxon>Falsiroseomonas</taxon>
    </lineage>
</organism>
<sequence length="104" mass="10922">MSTTGSNPAAHCVRLHGRLTIATVQDSRNTLLEALRGSPAVELDCDGGTAFDIAFVQLLESARALAQRDGIGLSLRQPVPPPLAAILAEGGFRDWTSPVERSAA</sequence>
<dbReference type="OrthoDB" id="7576888at2"/>
<dbReference type="InterPro" id="IPR036513">
    <property type="entry name" value="STAS_dom_sf"/>
</dbReference>
<dbReference type="PANTHER" id="PTHR35849:SF2">
    <property type="entry name" value="BLR2341 PROTEIN"/>
    <property type="match status" value="1"/>
</dbReference>
<dbReference type="Gene3D" id="3.30.750.24">
    <property type="entry name" value="STAS domain"/>
    <property type="match status" value="1"/>
</dbReference>
<dbReference type="Proteomes" id="UP000199473">
    <property type="component" value="Unassembled WGS sequence"/>
</dbReference>
<dbReference type="EMBL" id="FOSQ01000014">
    <property type="protein sequence ID" value="SFL00755.1"/>
    <property type="molecule type" value="Genomic_DNA"/>
</dbReference>
<dbReference type="STRING" id="1123062.SAMN02745775_11439"/>
<dbReference type="SUPFAM" id="SSF52091">
    <property type="entry name" value="SpoIIaa-like"/>
    <property type="match status" value="1"/>
</dbReference>
<evidence type="ECO:0000259" key="1">
    <source>
        <dbReference type="PROSITE" id="PS50801"/>
    </source>
</evidence>
<keyword evidence="3" id="KW-1185">Reference proteome</keyword>
<dbReference type="InterPro" id="IPR058548">
    <property type="entry name" value="MlaB-like_STAS"/>
</dbReference>
<feature type="domain" description="STAS" evidence="1">
    <location>
        <begin position="13"/>
        <end position="104"/>
    </location>
</feature>
<reference evidence="2 3" key="1">
    <citation type="submission" date="2016-10" db="EMBL/GenBank/DDBJ databases">
        <authorList>
            <person name="de Groot N.N."/>
        </authorList>
    </citation>
    <scope>NUCLEOTIDE SEQUENCE [LARGE SCALE GENOMIC DNA]</scope>
    <source>
        <strain evidence="2 3">DSM 19981</strain>
    </source>
</reference>
<protein>
    <submittedName>
        <fullName evidence="2">STAS domain-containing protein</fullName>
    </submittedName>
</protein>
<name>A0A1I4E4S0_9PROT</name>